<dbReference type="InterPro" id="IPR013783">
    <property type="entry name" value="Ig-like_fold"/>
</dbReference>
<dbReference type="SUPFAM" id="SSF49299">
    <property type="entry name" value="PKD domain"/>
    <property type="match status" value="2"/>
</dbReference>
<dbReference type="PROSITE" id="PS50093">
    <property type="entry name" value="PKD"/>
    <property type="match status" value="1"/>
</dbReference>
<evidence type="ECO:0000313" key="4">
    <source>
        <dbReference type="Proteomes" id="UP000324611"/>
    </source>
</evidence>
<dbReference type="InterPro" id="IPR000601">
    <property type="entry name" value="PKD_dom"/>
</dbReference>
<dbReference type="AlphaFoldDB" id="A0A5B2VZJ4"/>
<sequence>MKRFLMLFAGMCLALTAVKAQSQSFDLKILASDTVGCAPKKISFDVKSSAELSVIDWLWEFGDGGTASGPQPTHTFNTPGHYVVRLTMVLPAGATSMKVFSYQEIDILPILDLGILHPLCSNYCPIISNTAMAEGHHDPGWYLWSTGDTTSTLRACSPGTYSVTYNVCGQTLRDTTVVIGRVSETLAQISYTWLCSRQVDLAVTPAYENVPYRLWLNWGDGSSQTLMDRDRHILNFDHEYAISGDYTIEVHMEYQNSCSDVVTRKVTVRQ</sequence>
<dbReference type="Gene3D" id="2.60.40.10">
    <property type="entry name" value="Immunoglobulins"/>
    <property type="match status" value="2"/>
</dbReference>
<dbReference type="InterPro" id="IPR035986">
    <property type="entry name" value="PKD_dom_sf"/>
</dbReference>
<dbReference type="RefSeq" id="WP_149838627.1">
    <property type="nucleotide sequence ID" value="NZ_VUOC01000002.1"/>
</dbReference>
<dbReference type="EMBL" id="VUOC01000002">
    <property type="protein sequence ID" value="KAA2243752.1"/>
    <property type="molecule type" value="Genomic_DNA"/>
</dbReference>
<dbReference type="Pfam" id="PF18911">
    <property type="entry name" value="PKD_4"/>
    <property type="match status" value="1"/>
</dbReference>
<dbReference type="InterPro" id="IPR022409">
    <property type="entry name" value="PKD/Chitinase_dom"/>
</dbReference>
<evidence type="ECO:0000256" key="1">
    <source>
        <dbReference type="SAM" id="SignalP"/>
    </source>
</evidence>
<reference evidence="3 4" key="2">
    <citation type="submission" date="2019-09" db="EMBL/GenBank/DDBJ databases">
        <authorList>
            <person name="Jin C."/>
        </authorList>
    </citation>
    <scope>NUCLEOTIDE SEQUENCE [LARGE SCALE GENOMIC DNA]</scope>
    <source>
        <strain evidence="3 4">BN140078</strain>
    </source>
</reference>
<evidence type="ECO:0000259" key="2">
    <source>
        <dbReference type="PROSITE" id="PS50093"/>
    </source>
</evidence>
<evidence type="ECO:0000313" key="3">
    <source>
        <dbReference type="EMBL" id="KAA2243752.1"/>
    </source>
</evidence>
<dbReference type="Proteomes" id="UP000324611">
    <property type="component" value="Unassembled WGS sequence"/>
</dbReference>
<dbReference type="CDD" id="cd00146">
    <property type="entry name" value="PKD"/>
    <property type="match status" value="1"/>
</dbReference>
<proteinExistence type="predicted"/>
<organism evidence="3 4">
    <name type="scientific">Chitinophaga agrisoli</name>
    <dbReference type="NCBI Taxonomy" id="2607653"/>
    <lineage>
        <taxon>Bacteria</taxon>
        <taxon>Pseudomonadati</taxon>
        <taxon>Bacteroidota</taxon>
        <taxon>Chitinophagia</taxon>
        <taxon>Chitinophagales</taxon>
        <taxon>Chitinophagaceae</taxon>
        <taxon>Chitinophaga</taxon>
    </lineage>
</organism>
<keyword evidence="4" id="KW-1185">Reference proteome</keyword>
<accession>A0A5B2VZJ4</accession>
<reference evidence="3 4" key="1">
    <citation type="submission" date="2019-09" db="EMBL/GenBank/DDBJ databases">
        <title>Chitinophaga ginsengihumi sp. nov., isolated from soil of ginseng rhizosphere.</title>
        <authorList>
            <person name="Lee J."/>
        </authorList>
    </citation>
    <scope>NUCLEOTIDE SEQUENCE [LARGE SCALE GENOMIC DNA]</scope>
    <source>
        <strain evidence="3 4">BN140078</strain>
    </source>
</reference>
<name>A0A5B2VZJ4_9BACT</name>
<feature type="domain" description="PKD" evidence="2">
    <location>
        <begin position="25"/>
        <end position="95"/>
    </location>
</feature>
<feature type="chain" id="PRO_5023066417" evidence="1">
    <location>
        <begin position="23"/>
        <end position="270"/>
    </location>
</feature>
<gene>
    <name evidence="3" type="ORF">F0L74_14835</name>
</gene>
<keyword evidence="1" id="KW-0732">Signal</keyword>
<feature type="signal peptide" evidence="1">
    <location>
        <begin position="1"/>
        <end position="22"/>
    </location>
</feature>
<dbReference type="SMART" id="SM00089">
    <property type="entry name" value="PKD"/>
    <property type="match status" value="1"/>
</dbReference>
<comment type="caution">
    <text evidence="3">The sequence shown here is derived from an EMBL/GenBank/DDBJ whole genome shotgun (WGS) entry which is preliminary data.</text>
</comment>
<protein>
    <submittedName>
        <fullName evidence="3">PKD domain-containing protein</fullName>
    </submittedName>
</protein>